<proteinExistence type="predicted"/>
<gene>
    <name evidence="2" type="ORF">GAK31_01699</name>
</gene>
<accession>A0A7V8JML0</accession>
<evidence type="ECO:0008006" key="4">
    <source>
        <dbReference type="Google" id="ProtNLM"/>
    </source>
</evidence>
<keyword evidence="1" id="KW-0472">Membrane</keyword>
<name>A0A7V8JML0_STEMA</name>
<organism evidence="2 3">
    <name type="scientific">Stenotrophomonas maltophilia</name>
    <name type="common">Pseudomonas maltophilia</name>
    <name type="synonym">Xanthomonas maltophilia</name>
    <dbReference type="NCBI Taxonomy" id="40324"/>
    <lineage>
        <taxon>Bacteria</taxon>
        <taxon>Pseudomonadati</taxon>
        <taxon>Pseudomonadota</taxon>
        <taxon>Gammaproteobacteria</taxon>
        <taxon>Lysobacterales</taxon>
        <taxon>Lysobacteraceae</taxon>
        <taxon>Stenotrophomonas</taxon>
        <taxon>Stenotrophomonas maltophilia group</taxon>
    </lineage>
</organism>
<comment type="caution">
    <text evidence="2">The sequence shown here is derived from an EMBL/GenBank/DDBJ whole genome shotgun (WGS) entry which is preliminary data.</text>
</comment>
<evidence type="ECO:0000313" key="2">
    <source>
        <dbReference type="EMBL" id="KAF1016210.1"/>
    </source>
</evidence>
<keyword evidence="1" id="KW-1133">Transmembrane helix</keyword>
<sequence length="64" mass="6744">MLRSPVAQGVACGLLLGVLAFGLPFLFAALGFGPLHYIGSLILVAVVSGVAAEIRHRRKNREVT</sequence>
<keyword evidence="1" id="KW-0812">Transmembrane</keyword>
<dbReference type="Proteomes" id="UP000487117">
    <property type="component" value="Unassembled WGS sequence"/>
</dbReference>
<reference evidence="3" key="1">
    <citation type="journal article" date="2020" name="MBio">
        <title>Horizontal gene transfer to a defensive symbiont with a reduced genome amongst a multipartite beetle microbiome.</title>
        <authorList>
            <person name="Waterworth S.C."/>
            <person name="Florez L.V."/>
            <person name="Rees E.R."/>
            <person name="Hertweck C."/>
            <person name="Kaltenpoth M."/>
            <person name="Kwan J.C."/>
        </authorList>
    </citation>
    <scope>NUCLEOTIDE SEQUENCE [LARGE SCALE GENOMIC DNA]</scope>
</reference>
<evidence type="ECO:0000313" key="3">
    <source>
        <dbReference type="Proteomes" id="UP000487117"/>
    </source>
</evidence>
<protein>
    <recommendedName>
        <fullName evidence="4">Transmembrane protein</fullName>
    </recommendedName>
</protein>
<feature type="transmembrane region" description="Helical" evidence="1">
    <location>
        <begin position="36"/>
        <end position="54"/>
    </location>
</feature>
<dbReference type="AlphaFoldDB" id="A0A7V8JML0"/>
<evidence type="ECO:0000256" key="1">
    <source>
        <dbReference type="SAM" id="Phobius"/>
    </source>
</evidence>
<dbReference type="EMBL" id="WNDS01000002">
    <property type="protein sequence ID" value="KAF1016210.1"/>
    <property type="molecule type" value="Genomic_DNA"/>
</dbReference>